<keyword evidence="8 16" id="KW-0269">Exonuclease</keyword>
<dbReference type="InterPro" id="IPR008918">
    <property type="entry name" value="HhH2"/>
</dbReference>
<keyword evidence="9 16" id="KW-0460">Magnesium</keyword>
<dbReference type="EC" id="3.1.-.-" evidence="16"/>
<dbReference type="EMBL" id="LT934115">
    <property type="protein sequence ID" value="VAH62811.1"/>
    <property type="molecule type" value="Genomic_DNA"/>
</dbReference>
<comment type="similarity">
    <text evidence="14 16">Belongs to the XPG/RAD2 endonuclease family. FEN1 subfamily.</text>
</comment>
<dbReference type="GO" id="GO:0017108">
    <property type="term" value="F:5'-flap endonuclease activity"/>
    <property type="evidence" value="ECO:0007669"/>
    <property type="project" value="UniProtKB-UniRule"/>
</dbReference>
<dbReference type="Gene3D" id="3.40.50.1010">
    <property type="entry name" value="5'-nuclease"/>
    <property type="match status" value="1"/>
</dbReference>
<keyword evidence="10 16" id="KW-0496">Mitochondrion</keyword>
<dbReference type="SMART" id="SM00484">
    <property type="entry name" value="XPGI"/>
    <property type="match status" value="1"/>
</dbReference>
<name>A0A9R0RLY8_TRITD</name>
<feature type="domain" description="XPG-I" evidence="17">
    <location>
        <begin position="188"/>
        <end position="256"/>
    </location>
</feature>
<dbReference type="Gene3D" id="1.10.150.20">
    <property type="entry name" value="5' to 3' exonuclease, C-terminal subdomain"/>
    <property type="match status" value="1"/>
</dbReference>
<keyword evidence="4 16" id="KW-0479">Metal-binding</keyword>
<dbReference type="HAMAP" id="MF_00614">
    <property type="entry name" value="Fen"/>
    <property type="match status" value="1"/>
</dbReference>
<evidence type="ECO:0000259" key="18">
    <source>
        <dbReference type="SMART" id="SM00485"/>
    </source>
</evidence>
<keyword evidence="11 16" id="KW-0234">DNA repair</keyword>
<evidence type="ECO:0000256" key="11">
    <source>
        <dbReference type="ARBA" id="ARBA00023204"/>
    </source>
</evidence>
<dbReference type="InterPro" id="IPR036279">
    <property type="entry name" value="5-3_exonuclease_C_sf"/>
</dbReference>
<dbReference type="SUPFAM" id="SSF88723">
    <property type="entry name" value="PIN domain-like"/>
    <property type="match status" value="1"/>
</dbReference>
<dbReference type="GO" id="GO:0008409">
    <property type="term" value="F:5'-3' exonuclease activity"/>
    <property type="evidence" value="ECO:0007669"/>
    <property type="project" value="UniProtKB-UniRule"/>
</dbReference>
<evidence type="ECO:0000313" key="20">
    <source>
        <dbReference type="Proteomes" id="UP000324705"/>
    </source>
</evidence>
<evidence type="ECO:0000256" key="1">
    <source>
        <dbReference type="ARBA" id="ARBA00022553"/>
    </source>
</evidence>
<keyword evidence="1 16" id="KW-0597">Phosphoprotein</keyword>
<dbReference type="GO" id="GO:0000287">
    <property type="term" value="F:magnesium ion binding"/>
    <property type="evidence" value="ECO:0007669"/>
    <property type="project" value="UniProtKB-UniRule"/>
</dbReference>
<proteinExistence type="inferred from homology"/>
<keyword evidence="3 16" id="KW-0540">Nuclease</keyword>
<dbReference type="InterPro" id="IPR006084">
    <property type="entry name" value="XPG/Rad2"/>
</dbReference>
<accession>A0A9R0RLY8</accession>
<evidence type="ECO:0000256" key="3">
    <source>
        <dbReference type="ARBA" id="ARBA00022722"/>
    </source>
</evidence>
<evidence type="ECO:0000256" key="9">
    <source>
        <dbReference type="ARBA" id="ARBA00022842"/>
    </source>
</evidence>
<comment type="function">
    <text evidence="13 16">Structure-specific nuclease with 5'-flap endonuclease and 5'-3' exonuclease activities involved in DNA replication and repair. During DNA replication, cleaves the 5'-overhanging flap structure that is generated by displacement synthesis when DNA polymerase encounters the 5'-end of a downstream Okazaki fragment. It enters the flap from the 5'-end and then tracks to cleave the flap base, leaving a nick for ligation. Also involved in the long patch base excision repair (LP-BER) pathway, by cleaving within the apurinic/apyrimidinic (AP) site-terminated flap. Acts as a genome stabilization factor that prevents flaps from equilibrating into structures that lead to duplications and deletions. Also possesses 5'-3' exonuclease activity on nicked or gapped double-stranded DNA, and exhibits RNase H activity. Also involved in replication and repair of rDNA and in repairing mitochondrial DNA.</text>
</comment>
<dbReference type="SMART" id="SM00279">
    <property type="entry name" value="HhH2"/>
    <property type="match status" value="1"/>
</dbReference>
<evidence type="ECO:0000256" key="10">
    <source>
        <dbReference type="ARBA" id="ARBA00023128"/>
    </source>
</evidence>
<dbReference type="CDD" id="cd09867">
    <property type="entry name" value="PIN_FEN1"/>
    <property type="match status" value="1"/>
</dbReference>
<feature type="domain" description="XPG N-terminal" evidence="18">
    <location>
        <begin position="1"/>
        <end position="103"/>
    </location>
</feature>
<comment type="subcellular location">
    <subcellularLocation>
        <location evidence="16">Nucleus</location>
        <location evidence="16">Nucleolus</location>
    </subcellularLocation>
    <subcellularLocation>
        <location evidence="16">Nucleus</location>
        <location evidence="16">Nucleoplasm</location>
    </subcellularLocation>
    <subcellularLocation>
        <location evidence="16">Mitochondrion</location>
    </subcellularLocation>
    <text evidence="16">Resides mostly in the nucleoli and relocalizes to the nucleoplasm upon DNA damage.</text>
</comment>
<dbReference type="SUPFAM" id="SSF47807">
    <property type="entry name" value="5' to 3' exonuclease, C-terminal subdomain"/>
    <property type="match status" value="1"/>
</dbReference>
<gene>
    <name evidence="19" type="ORF">TRITD_3Av1G171300</name>
</gene>
<evidence type="ECO:0000256" key="7">
    <source>
        <dbReference type="ARBA" id="ARBA00022801"/>
    </source>
</evidence>
<evidence type="ECO:0000256" key="16">
    <source>
        <dbReference type="HAMAP-Rule" id="MF_03140"/>
    </source>
</evidence>
<dbReference type="GO" id="GO:0005654">
    <property type="term" value="C:nucleoplasm"/>
    <property type="evidence" value="ECO:0007669"/>
    <property type="project" value="UniProtKB-SubCell"/>
</dbReference>
<reference evidence="19 20" key="1">
    <citation type="submission" date="2017-09" db="EMBL/GenBank/DDBJ databases">
        <authorList>
            <consortium name="International Durum Wheat Genome Sequencing Consortium (IDWGSC)"/>
            <person name="Milanesi L."/>
        </authorList>
    </citation>
    <scope>NUCLEOTIDE SEQUENCE [LARGE SCALE GENOMIC DNA]</scope>
    <source>
        <strain evidence="20">cv. Svevo</strain>
    </source>
</reference>
<comment type="subunit">
    <text evidence="15">Interacts with PCNA1 and PCNA2. Three molecules of FEN1 bind to one PCNA trimer with each molecule binding to one PCNA monomer. PCNA stimulates the nuclease activity without altering cleavage specificity.</text>
</comment>
<dbReference type="GO" id="GO:0005730">
    <property type="term" value="C:nucleolus"/>
    <property type="evidence" value="ECO:0007669"/>
    <property type="project" value="UniProtKB-SubCell"/>
</dbReference>
<evidence type="ECO:0000256" key="2">
    <source>
        <dbReference type="ARBA" id="ARBA00022705"/>
    </source>
</evidence>
<evidence type="ECO:0000256" key="4">
    <source>
        <dbReference type="ARBA" id="ARBA00022723"/>
    </source>
</evidence>
<dbReference type="InterPro" id="IPR006086">
    <property type="entry name" value="XPG-I_dom"/>
</dbReference>
<dbReference type="PANTHER" id="PTHR11081:SF9">
    <property type="entry name" value="FLAP ENDONUCLEASE 1"/>
    <property type="match status" value="1"/>
</dbReference>
<dbReference type="GO" id="GO:0005739">
    <property type="term" value="C:mitochondrion"/>
    <property type="evidence" value="ECO:0007669"/>
    <property type="project" value="UniProtKB-SubCell"/>
</dbReference>
<keyword evidence="12 16" id="KW-0539">Nucleus</keyword>
<evidence type="ECO:0000256" key="12">
    <source>
        <dbReference type="ARBA" id="ARBA00023242"/>
    </source>
</evidence>
<dbReference type="SMART" id="SM00485">
    <property type="entry name" value="XPGN"/>
    <property type="match status" value="1"/>
</dbReference>
<dbReference type="InterPro" id="IPR019974">
    <property type="entry name" value="XPG_CS"/>
</dbReference>
<keyword evidence="5 16" id="KW-0255">Endonuclease</keyword>
<organism evidence="19 20">
    <name type="scientific">Triticum turgidum subsp. durum</name>
    <name type="common">Durum wheat</name>
    <name type="synonym">Triticum durum</name>
    <dbReference type="NCBI Taxonomy" id="4567"/>
    <lineage>
        <taxon>Eukaryota</taxon>
        <taxon>Viridiplantae</taxon>
        <taxon>Streptophyta</taxon>
        <taxon>Embryophyta</taxon>
        <taxon>Tracheophyta</taxon>
        <taxon>Spermatophyta</taxon>
        <taxon>Magnoliopsida</taxon>
        <taxon>Liliopsida</taxon>
        <taxon>Poales</taxon>
        <taxon>Poaceae</taxon>
        <taxon>BOP clade</taxon>
        <taxon>Pooideae</taxon>
        <taxon>Triticodae</taxon>
        <taxon>Triticeae</taxon>
        <taxon>Triticinae</taxon>
        <taxon>Triticum</taxon>
    </lineage>
</organism>
<dbReference type="GO" id="GO:0003677">
    <property type="term" value="F:DNA binding"/>
    <property type="evidence" value="ECO:0007669"/>
    <property type="project" value="UniProtKB-UniRule"/>
</dbReference>
<dbReference type="FunFam" id="1.10.150.20:FF:000009">
    <property type="entry name" value="Flap endonuclease 1"/>
    <property type="match status" value="1"/>
</dbReference>
<dbReference type="FunFam" id="3.40.50.1010:FF:000016">
    <property type="entry name" value="Flap endonuclease 1"/>
    <property type="match status" value="1"/>
</dbReference>
<dbReference type="PRINTS" id="PR00853">
    <property type="entry name" value="XPGRADSUPER"/>
</dbReference>
<dbReference type="AlphaFoldDB" id="A0A9R0RLY8"/>
<dbReference type="GO" id="GO:0043137">
    <property type="term" value="P:DNA replication, removal of RNA primer"/>
    <property type="evidence" value="ECO:0007669"/>
    <property type="project" value="UniProtKB-UniRule"/>
</dbReference>
<keyword evidence="20" id="KW-1185">Reference proteome</keyword>
<evidence type="ECO:0000256" key="6">
    <source>
        <dbReference type="ARBA" id="ARBA00022763"/>
    </source>
</evidence>
<evidence type="ECO:0000313" key="19">
    <source>
        <dbReference type="EMBL" id="VAH62811.1"/>
    </source>
</evidence>
<evidence type="ECO:0000259" key="17">
    <source>
        <dbReference type="SMART" id="SM00484"/>
    </source>
</evidence>
<dbReference type="GO" id="GO:0006284">
    <property type="term" value="P:base-excision repair"/>
    <property type="evidence" value="ECO:0007669"/>
    <property type="project" value="UniProtKB-UniRule"/>
</dbReference>
<keyword evidence="2 16" id="KW-0235">DNA replication</keyword>
<dbReference type="PROSITE" id="PS00842">
    <property type="entry name" value="XPG_2"/>
    <property type="match status" value="1"/>
</dbReference>
<evidence type="ECO:0000256" key="14">
    <source>
        <dbReference type="ARBA" id="ARBA00034726"/>
    </source>
</evidence>
<sequence length="399" mass="45140">MGITGLMKLISEEAPDSMKKWDLTHYFGETIAIDTSICIYQFLAANGDLKNHNDQQTGHILGLLQRTAKYLEAGIKPVYVLEGKPPEMKKGTLDERKLKRQTAEHEFRGIAGLQAAEDIRRTSSVSSVSRLTKKPRVDVASQAYCVQSLINDKDVLEDPSKAAKMKELIKRTTKLTNTHLNDCKRLFGLIGIPVVEAPGEAEAQCVQLCKESKAHAVASEDSDCLPLGTPLLLRNFKADQPVEEYNTTNVLKGLKLSLEEFLDLCILCGCDYCEKIEGVESKEALHLIREHRSIEEILKNTESRFQIPDDWPYAKARELFRDPDVTKDVADLQWTAPKEKELITFLVGEHDFSQDRVELVVKRINNARSLRSQPTIKSFFKRVLPKKTQPTVERFFKPT</sequence>
<dbReference type="Pfam" id="PF00867">
    <property type="entry name" value="XPG_I"/>
    <property type="match status" value="1"/>
</dbReference>
<evidence type="ECO:0000256" key="15">
    <source>
        <dbReference type="ARBA" id="ARBA00063178"/>
    </source>
</evidence>
<dbReference type="InterPro" id="IPR006085">
    <property type="entry name" value="XPG_DNA_repair_N"/>
</dbReference>
<evidence type="ECO:0000256" key="8">
    <source>
        <dbReference type="ARBA" id="ARBA00022839"/>
    </source>
</evidence>
<protein>
    <recommendedName>
        <fullName evidence="16">Flap endonuclease 1</fullName>
        <shortName evidence="16">FEN-1</shortName>
        <ecNumber evidence="16">3.1.-.-</ecNumber>
    </recommendedName>
    <alternativeName>
        <fullName evidence="16">Flap structure-specific endonuclease 1</fullName>
    </alternativeName>
</protein>
<dbReference type="Gramene" id="TRITD3Av1G171300.2">
    <property type="protein sequence ID" value="TRITD3Av1G171300.2"/>
    <property type="gene ID" value="TRITD3Av1G171300"/>
</dbReference>
<dbReference type="Pfam" id="PF00752">
    <property type="entry name" value="XPG_N"/>
    <property type="match status" value="1"/>
</dbReference>
<dbReference type="InterPro" id="IPR023426">
    <property type="entry name" value="Flap_endonuc"/>
</dbReference>
<dbReference type="Proteomes" id="UP000324705">
    <property type="component" value="Chromosome 3A"/>
</dbReference>
<evidence type="ECO:0000256" key="5">
    <source>
        <dbReference type="ARBA" id="ARBA00022759"/>
    </source>
</evidence>
<dbReference type="PANTHER" id="PTHR11081">
    <property type="entry name" value="FLAP ENDONUCLEASE FAMILY MEMBER"/>
    <property type="match status" value="1"/>
</dbReference>
<evidence type="ECO:0000256" key="13">
    <source>
        <dbReference type="ARBA" id="ARBA00029382"/>
    </source>
</evidence>
<comment type="cofactor">
    <cofactor evidence="16">
        <name>Mg(2+)</name>
        <dbReference type="ChEBI" id="CHEBI:18420"/>
    </cofactor>
    <text evidence="16">Binds 2 magnesium ions per subunit. They probably participate in the reaction catalyzed by the enzyme. May bind an additional third magnesium ion after substrate binding.</text>
</comment>
<keyword evidence="7 16" id="KW-0378">Hydrolase</keyword>
<dbReference type="InterPro" id="IPR029060">
    <property type="entry name" value="PIN-like_dom_sf"/>
</dbReference>
<keyword evidence="6 16" id="KW-0227">DNA damage</keyword>